<comment type="subcellular location">
    <subcellularLocation>
        <location evidence="1 7">Cell membrane</location>
        <topology evidence="1 7">Multi-pass membrane protein</topology>
    </subcellularLocation>
</comment>
<sequence>MAAGGGGEEEGHSASEAASIVFRIVTVGLSLASAITTAASTQCVRGDDGRVAATDSYSDYRSFRYAAAADLVSAVLQGVAIYLEAVRKEEAAKLSISSAMTAAGGGGEGGKEEGHSASEAASIVLRIVTVGLSLASAITTAASTQCVRGDDGRVAATDSYSDYHSFRYAAAADLVSAVLQGVAIYLEAVRKEEAARVVELVDKLVQALTSSSAALLLAVADITSCGLPRSSRSRGGGRRQGGGLCSQPGRFCGQVRVSSAFSLLAATSFSVSVYTRHAAKRAAAVTPPPTTKKKKPQSSRRPPARTPPPERRESPSPPRGRPRTPPPPPGSPKKPATPGAVVMEQPGPPTDHREAGELVMVDVVVRPPTTPPRPYVGCPRLTIPCSCENPELCSAFF</sequence>
<dbReference type="InterPro" id="IPR044173">
    <property type="entry name" value="CASPL"/>
</dbReference>
<keyword evidence="11" id="KW-1185">Reference proteome</keyword>
<keyword evidence="5" id="KW-1133">Transmembrane helix</keyword>
<comment type="subunit">
    <text evidence="7">Homodimer and heterodimers.</text>
</comment>
<evidence type="ECO:0000259" key="9">
    <source>
        <dbReference type="Pfam" id="PF04535"/>
    </source>
</evidence>
<dbReference type="eggNOG" id="ENOG502R3F0">
    <property type="taxonomic scope" value="Eukaryota"/>
</dbReference>
<organism evidence="10">
    <name type="scientific">Oryza barthii</name>
    <dbReference type="NCBI Taxonomy" id="65489"/>
    <lineage>
        <taxon>Eukaryota</taxon>
        <taxon>Viridiplantae</taxon>
        <taxon>Streptophyta</taxon>
        <taxon>Embryophyta</taxon>
        <taxon>Tracheophyta</taxon>
        <taxon>Spermatophyta</taxon>
        <taxon>Magnoliopsida</taxon>
        <taxon>Liliopsida</taxon>
        <taxon>Poales</taxon>
        <taxon>Poaceae</taxon>
        <taxon>BOP clade</taxon>
        <taxon>Oryzoideae</taxon>
        <taxon>Oryzeae</taxon>
        <taxon>Oryzinae</taxon>
        <taxon>Oryza</taxon>
    </lineage>
</organism>
<dbReference type="InterPro" id="IPR006702">
    <property type="entry name" value="CASP_dom"/>
</dbReference>
<dbReference type="HOGENOM" id="CLU_058316_0_0_1"/>
<dbReference type="AlphaFoldDB" id="A0A0D3HVC6"/>
<dbReference type="GO" id="GO:0005886">
    <property type="term" value="C:plasma membrane"/>
    <property type="evidence" value="ECO:0007669"/>
    <property type="project" value="UniProtKB-SubCell"/>
</dbReference>
<comment type="similarity">
    <text evidence="2 7">Belongs to the Casparian strip membrane proteins (CASP) family.</text>
</comment>
<keyword evidence="3 7" id="KW-1003">Cell membrane</keyword>
<feature type="compositionally biased region" description="Pro residues" evidence="8">
    <location>
        <begin position="315"/>
        <end position="332"/>
    </location>
</feature>
<protein>
    <recommendedName>
        <fullName evidence="7">CASP-like protein</fullName>
    </recommendedName>
</protein>
<reference evidence="10" key="1">
    <citation type="journal article" date="2009" name="Rice">
        <title>De Novo Next Generation Sequencing of Plant Genomes.</title>
        <authorList>
            <person name="Rounsley S."/>
            <person name="Marri P.R."/>
            <person name="Yu Y."/>
            <person name="He R."/>
            <person name="Sisneros N."/>
            <person name="Goicoechea J.L."/>
            <person name="Lee S.J."/>
            <person name="Angelova A."/>
            <person name="Kudrna D."/>
            <person name="Luo M."/>
            <person name="Affourtit J."/>
            <person name="Desany B."/>
            <person name="Knight J."/>
            <person name="Niazi F."/>
            <person name="Egholm M."/>
            <person name="Wing R.A."/>
        </authorList>
    </citation>
    <scope>NUCLEOTIDE SEQUENCE [LARGE SCALE GENOMIC DNA]</scope>
    <source>
        <strain evidence="10">cv. IRGC 105608</strain>
    </source>
</reference>
<dbReference type="PANTHER" id="PTHR36488:SF9">
    <property type="entry name" value="CASP-LIKE PROTEIN"/>
    <property type="match status" value="1"/>
</dbReference>
<name>A0A0D3HVC6_9ORYZ</name>
<evidence type="ECO:0000256" key="6">
    <source>
        <dbReference type="ARBA" id="ARBA00023136"/>
    </source>
</evidence>
<dbReference type="Gramene" id="OBART12G14640.1">
    <property type="protein sequence ID" value="OBART12G14640.1"/>
    <property type="gene ID" value="OBART12G14640"/>
</dbReference>
<feature type="region of interest" description="Disordered" evidence="8">
    <location>
        <begin position="280"/>
        <end position="355"/>
    </location>
</feature>
<evidence type="ECO:0000256" key="1">
    <source>
        <dbReference type="ARBA" id="ARBA00004651"/>
    </source>
</evidence>
<dbReference type="EnsemblPlants" id="OBART12G14640.1">
    <property type="protein sequence ID" value="OBART12G14640.1"/>
    <property type="gene ID" value="OBART12G14640"/>
</dbReference>
<dbReference type="STRING" id="65489.A0A0D3HVC6"/>
<evidence type="ECO:0000256" key="3">
    <source>
        <dbReference type="ARBA" id="ARBA00022475"/>
    </source>
</evidence>
<evidence type="ECO:0000313" key="11">
    <source>
        <dbReference type="Proteomes" id="UP000026960"/>
    </source>
</evidence>
<keyword evidence="6" id="KW-0472">Membrane</keyword>
<proteinExistence type="inferred from homology"/>
<keyword evidence="4" id="KW-0812">Transmembrane</keyword>
<accession>A0A0D3HVC6</accession>
<feature type="region of interest" description="Disordered" evidence="8">
    <location>
        <begin position="227"/>
        <end position="248"/>
    </location>
</feature>
<dbReference type="PANTHER" id="PTHR36488">
    <property type="entry name" value="CASP-LIKE PROTEIN 1U1"/>
    <property type="match status" value="1"/>
</dbReference>
<evidence type="ECO:0000256" key="4">
    <source>
        <dbReference type="ARBA" id="ARBA00022692"/>
    </source>
</evidence>
<dbReference type="PaxDb" id="65489-OBART12G14640.1"/>
<evidence type="ECO:0000256" key="7">
    <source>
        <dbReference type="RuleBase" id="RU361233"/>
    </source>
</evidence>
<evidence type="ECO:0000313" key="10">
    <source>
        <dbReference type="EnsemblPlants" id="OBART12G14640.1"/>
    </source>
</evidence>
<feature type="domain" description="Casparian strip membrane protein" evidence="9">
    <location>
        <begin position="15"/>
        <end position="88"/>
    </location>
</feature>
<evidence type="ECO:0000256" key="2">
    <source>
        <dbReference type="ARBA" id="ARBA00007651"/>
    </source>
</evidence>
<reference evidence="10" key="2">
    <citation type="submission" date="2015-03" db="UniProtKB">
        <authorList>
            <consortium name="EnsemblPlants"/>
        </authorList>
    </citation>
    <scope>IDENTIFICATION</scope>
</reference>
<feature type="domain" description="Casparian strip membrane protein" evidence="9">
    <location>
        <begin position="118"/>
        <end position="266"/>
    </location>
</feature>
<evidence type="ECO:0000256" key="5">
    <source>
        <dbReference type="ARBA" id="ARBA00022989"/>
    </source>
</evidence>
<dbReference type="Pfam" id="PF04535">
    <property type="entry name" value="CASP_dom"/>
    <property type="match status" value="2"/>
</dbReference>
<evidence type="ECO:0000256" key="8">
    <source>
        <dbReference type="SAM" id="MobiDB-lite"/>
    </source>
</evidence>
<dbReference type="Proteomes" id="UP000026960">
    <property type="component" value="Chromosome 12"/>
</dbReference>